<dbReference type="EMBL" id="RJLS01000012">
    <property type="protein sequence ID" value="RNM22751.1"/>
    <property type="molecule type" value="Genomic_DNA"/>
</dbReference>
<keyword evidence="3" id="KW-1185">Reference proteome</keyword>
<dbReference type="InterPro" id="IPR017746">
    <property type="entry name" value="Cellulose_synthase_operon_BcsQ"/>
</dbReference>
<evidence type="ECO:0000313" key="1">
    <source>
        <dbReference type="EMBL" id="RNM09898.1"/>
    </source>
</evidence>
<dbReference type="Proteomes" id="UP000271870">
    <property type="component" value="Unassembled WGS sequence"/>
</dbReference>
<accession>A0A3N0GCS0</accession>
<dbReference type="OrthoDB" id="5288747at2"/>
<evidence type="ECO:0000313" key="2">
    <source>
        <dbReference type="EMBL" id="RNM22751.1"/>
    </source>
</evidence>
<reference evidence="3 4" key="1">
    <citation type="submission" date="2018-11" db="EMBL/GenBank/DDBJ databases">
        <title>Characterization of surface water Dickeya isolates.</title>
        <authorList>
            <person name="Van Gijsegem F."/>
            <person name="Pedron J."/>
        </authorList>
    </citation>
    <scope>NUCLEOTIDE SEQUENCE [LARGE SCALE GENOMIC DNA]</scope>
    <source>
        <strain evidence="1 4">FVG1-MFV-O17</strain>
        <strain evidence="2 3">FVG10-MFV-A16</strain>
    </source>
</reference>
<dbReference type="Pfam" id="PF06564">
    <property type="entry name" value="CBP_BcsQ"/>
    <property type="match status" value="1"/>
</dbReference>
<dbReference type="Gene3D" id="3.40.50.300">
    <property type="entry name" value="P-loop containing nucleotide triphosphate hydrolases"/>
    <property type="match status" value="1"/>
</dbReference>
<dbReference type="InterPro" id="IPR027417">
    <property type="entry name" value="P-loop_NTPase"/>
</dbReference>
<protein>
    <submittedName>
        <fullName evidence="1">Cellulose synthase operon protein YhjQ</fullName>
    </submittedName>
</protein>
<dbReference type="RefSeq" id="WP_123251072.1">
    <property type="nucleotide sequence ID" value="NZ_RJLR01000004.1"/>
</dbReference>
<name>A0A3N0GCS0_9GAMM</name>
<comment type="caution">
    <text evidence="1">The sequence shown here is derived from an EMBL/GenBank/DDBJ whole genome shotgun (WGS) entry which is preliminary data.</text>
</comment>
<dbReference type="AlphaFoldDB" id="A0A3N0GCS0"/>
<proteinExistence type="predicted"/>
<gene>
    <name evidence="1" type="primary">yhjQ</name>
    <name evidence="1" type="ORF">EF878_00685</name>
    <name evidence="2" type="ORF">EFS38_13460</name>
</gene>
<dbReference type="PANTHER" id="PTHR13696">
    <property type="entry name" value="P-LOOP CONTAINING NUCLEOSIDE TRIPHOSPHATE HYDROLASE"/>
    <property type="match status" value="1"/>
</dbReference>
<sequence length="271" mass="29479">MPLVCVCSPKGGVGKTTMAANLAYALARGGSKVLAIDFDVQNALRLHFGVPLGDERGYVARSDETADWSQSILTTDDNIFVLPYGNVTEEQRLAFERNLVSDPQFLKRGLSSVMNYPGLVIVADFPPGPSPALKAMTELADLHLVVMMADTASLSLMPHIEDNKLTGQRLNRKKGYYLLLNQTDNRRAISSQVSSFVQQRMPDKLIGSVHRDESVAEANASQRSIFDFSPVSAAAFDIELIGKRVAALLDIRIGNGEVHADFPAYQAVPAT</sequence>
<organism evidence="1 4">
    <name type="scientific">Dickeya undicola</name>
    <dbReference type="NCBI Taxonomy" id="1577887"/>
    <lineage>
        <taxon>Bacteria</taxon>
        <taxon>Pseudomonadati</taxon>
        <taxon>Pseudomonadota</taxon>
        <taxon>Gammaproteobacteria</taxon>
        <taxon>Enterobacterales</taxon>
        <taxon>Pectobacteriaceae</taxon>
        <taxon>Dickeya</taxon>
    </lineage>
</organism>
<evidence type="ECO:0000313" key="3">
    <source>
        <dbReference type="Proteomes" id="UP000271870"/>
    </source>
</evidence>
<evidence type="ECO:0000313" key="4">
    <source>
        <dbReference type="Proteomes" id="UP000276061"/>
    </source>
</evidence>
<dbReference type="Proteomes" id="UP000276061">
    <property type="component" value="Unassembled WGS sequence"/>
</dbReference>
<dbReference type="PANTHER" id="PTHR13696:SF99">
    <property type="entry name" value="COBYRINIC ACID AC-DIAMIDE SYNTHASE"/>
    <property type="match status" value="1"/>
</dbReference>
<dbReference type="NCBIfam" id="TIGR03371">
    <property type="entry name" value="cellulose_yhjQ"/>
    <property type="match status" value="1"/>
</dbReference>
<dbReference type="InterPro" id="IPR050678">
    <property type="entry name" value="DNA_Partitioning_ATPase"/>
</dbReference>
<dbReference type="SUPFAM" id="SSF52540">
    <property type="entry name" value="P-loop containing nucleoside triphosphate hydrolases"/>
    <property type="match status" value="1"/>
</dbReference>
<dbReference type="EMBL" id="RJLR01000004">
    <property type="protein sequence ID" value="RNM09898.1"/>
    <property type="molecule type" value="Genomic_DNA"/>
</dbReference>